<accession>A0A645CF04</accession>
<evidence type="ECO:0000313" key="1">
    <source>
        <dbReference type="EMBL" id="MPM75485.1"/>
    </source>
</evidence>
<protein>
    <submittedName>
        <fullName evidence="1">Uncharacterized protein</fullName>
    </submittedName>
</protein>
<dbReference type="AlphaFoldDB" id="A0A645CF04"/>
<gene>
    <name evidence="1" type="ORF">SDC9_122478</name>
</gene>
<proteinExistence type="predicted"/>
<reference evidence="1" key="1">
    <citation type="submission" date="2019-08" db="EMBL/GenBank/DDBJ databases">
        <authorList>
            <person name="Kucharzyk K."/>
            <person name="Murdoch R.W."/>
            <person name="Higgins S."/>
            <person name="Loffler F."/>
        </authorList>
    </citation>
    <scope>NUCLEOTIDE SEQUENCE</scope>
</reference>
<comment type="caution">
    <text evidence="1">The sequence shown here is derived from an EMBL/GenBank/DDBJ whole genome shotgun (WGS) entry which is preliminary data.</text>
</comment>
<dbReference type="EMBL" id="VSSQ01026655">
    <property type="protein sequence ID" value="MPM75485.1"/>
    <property type="molecule type" value="Genomic_DNA"/>
</dbReference>
<name>A0A645CF04_9ZZZZ</name>
<organism evidence="1">
    <name type="scientific">bioreactor metagenome</name>
    <dbReference type="NCBI Taxonomy" id="1076179"/>
    <lineage>
        <taxon>unclassified sequences</taxon>
        <taxon>metagenomes</taxon>
        <taxon>ecological metagenomes</taxon>
    </lineage>
</organism>
<sequence length="242" mass="26341">MRGLLAKAEAAAGETVLGCENAAAEPYLGVCRLNDLRSHLAWGAGGEPVPLYPYLFHEYTSGFSGNGVCLSSWVDVGRTPFFLQWTLAWNFAFGNLLSVVLKDGGKIHWHWALPWSVKEPEQQPLNELIGNLAAWRRGRAAAYLIAGRMEKAPRVACGSRTIHLRQRPPVRCPAVIVSAWSSGGKRAVLLVNCGEKPEPCRIDFEGTVRGTLVSRSGDRAWDSASPVLTVPPLDALLLELAD</sequence>